<dbReference type="PIRSF" id="PIRSF033328">
    <property type="entry name" value="Phest_Mll4975"/>
    <property type="match status" value="1"/>
</dbReference>
<dbReference type="Pfam" id="PF06299">
    <property type="entry name" value="DUF1045"/>
    <property type="match status" value="1"/>
</dbReference>
<dbReference type="HOGENOM" id="CLU_074099_0_0_5"/>
<proteinExistence type="predicted"/>
<dbReference type="EMBL" id="CP010803">
    <property type="protein sequence ID" value="AJY45440.1"/>
    <property type="molecule type" value="Genomic_DNA"/>
</dbReference>
<sequence>MRYAIYFTPPADDPLTEAASRWLGYDAFEGAERPFPDTVGLPPGRMSTVTAAAARYGFHATLKAPFRLAENITPSALEAAFDVYCRNTATFNIPKIVLGQIGKFYALVPAENYDTLQAFAADVVEHFEPMRAPLLNDEIARRKPETLSEVQRENMMRWGYPYVFDEFRFHMTLTGPVAGTDASVVGGAVETYFAPFIDKPLAVTGLGLFVEESRGAPFTIRRWQPLTGGRN</sequence>
<dbReference type="KEGG" id="mey:TM49_06605"/>
<keyword evidence="2" id="KW-1185">Reference proteome</keyword>
<dbReference type="AlphaFoldDB" id="A0A0D5LND8"/>
<protein>
    <recommendedName>
        <fullName evidence="3">Phosphonate metabolism protein</fullName>
    </recommendedName>
</protein>
<dbReference type="RefSeq" id="WP_045680071.1">
    <property type="nucleotide sequence ID" value="NZ_CP010803.1"/>
</dbReference>
<dbReference type="PATRIC" id="fig|1486262.3.peg.1358"/>
<name>A0A0D5LND8_MAREN</name>
<evidence type="ECO:0008006" key="3">
    <source>
        <dbReference type="Google" id="ProtNLM"/>
    </source>
</evidence>
<dbReference type="Proteomes" id="UP000032611">
    <property type="component" value="Chromosome"/>
</dbReference>
<evidence type="ECO:0000313" key="1">
    <source>
        <dbReference type="EMBL" id="AJY45440.1"/>
    </source>
</evidence>
<organism evidence="1 2">
    <name type="scientific">Martelella endophytica</name>
    <dbReference type="NCBI Taxonomy" id="1486262"/>
    <lineage>
        <taxon>Bacteria</taxon>
        <taxon>Pseudomonadati</taxon>
        <taxon>Pseudomonadota</taxon>
        <taxon>Alphaproteobacteria</taxon>
        <taxon>Hyphomicrobiales</taxon>
        <taxon>Aurantimonadaceae</taxon>
        <taxon>Martelella</taxon>
    </lineage>
</organism>
<reference evidence="1 2" key="1">
    <citation type="journal article" date="2015" name="Genome Announc.">
        <title>Complete genome sequence of Martelella endophytica YC6887, which has antifungal activity associated with a halophyte.</title>
        <authorList>
            <person name="Khan A."/>
            <person name="Khan H."/>
            <person name="Chung E.J."/>
            <person name="Hossain M.T."/>
            <person name="Chung Y.R."/>
        </authorList>
    </citation>
    <scope>NUCLEOTIDE SEQUENCE [LARGE SCALE GENOMIC DNA]</scope>
    <source>
        <strain evidence="1">YC6887</strain>
    </source>
</reference>
<dbReference type="OrthoDB" id="4954742at2"/>
<evidence type="ECO:0000313" key="2">
    <source>
        <dbReference type="Proteomes" id="UP000032611"/>
    </source>
</evidence>
<dbReference type="InterPro" id="IPR009389">
    <property type="entry name" value="DUF1045"/>
</dbReference>
<dbReference type="STRING" id="1486262.TM49_06605"/>
<dbReference type="NCBIfam" id="TIGR03223">
    <property type="entry name" value="Phn_opern_protn"/>
    <property type="match status" value="1"/>
</dbReference>
<accession>A0A0D5LND8</accession>
<gene>
    <name evidence="1" type="ORF">TM49_06605</name>
</gene>